<protein>
    <submittedName>
        <fullName evidence="2">Uncharacterized protein</fullName>
    </submittedName>
</protein>
<gene>
    <name evidence="2" type="ORF">M430DRAFT_33134</name>
</gene>
<dbReference type="RefSeq" id="XP_024724006.1">
    <property type="nucleotide sequence ID" value="XM_024866303.1"/>
</dbReference>
<feature type="compositionally biased region" description="Polar residues" evidence="1">
    <location>
        <begin position="36"/>
        <end position="45"/>
    </location>
</feature>
<reference evidence="2 3" key="1">
    <citation type="journal article" date="2018" name="New Phytol.">
        <title>Comparative genomics and transcriptomics depict ericoid mycorrhizal fungi as versatile saprotrophs and plant mutualists.</title>
        <authorList>
            <person name="Martino E."/>
            <person name="Morin E."/>
            <person name="Grelet G.A."/>
            <person name="Kuo A."/>
            <person name="Kohler A."/>
            <person name="Daghino S."/>
            <person name="Barry K.W."/>
            <person name="Cichocki N."/>
            <person name="Clum A."/>
            <person name="Dockter R.B."/>
            <person name="Hainaut M."/>
            <person name="Kuo R.C."/>
            <person name="LaButti K."/>
            <person name="Lindahl B.D."/>
            <person name="Lindquist E.A."/>
            <person name="Lipzen A."/>
            <person name="Khouja H.R."/>
            <person name="Magnuson J."/>
            <person name="Murat C."/>
            <person name="Ohm R.A."/>
            <person name="Singer S.W."/>
            <person name="Spatafora J.W."/>
            <person name="Wang M."/>
            <person name="Veneault-Fourrey C."/>
            <person name="Henrissat B."/>
            <person name="Grigoriev I.V."/>
            <person name="Martin F.M."/>
            <person name="Perotto S."/>
        </authorList>
    </citation>
    <scope>NUCLEOTIDE SEQUENCE [LARGE SCALE GENOMIC DNA]</scope>
    <source>
        <strain evidence="2 3">ATCC 22711</strain>
    </source>
</reference>
<dbReference type="GeneID" id="36574384"/>
<accession>A0A2T3BAP7</accession>
<dbReference type="AlphaFoldDB" id="A0A2T3BAP7"/>
<name>A0A2T3BAP7_AMORE</name>
<proteinExistence type="predicted"/>
<evidence type="ECO:0000313" key="2">
    <source>
        <dbReference type="EMBL" id="PSS25407.1"/>
    </source>
</evidence>
<feature type="compositionally biased region" description="Low complexity" evidence="1">
    <location>
        <begin position="20"/>
        <end position="33"/>
    </location>
</feature>
<sequence length="87" mass="9384">MSSVSEIEPLPHSTFLHNLSTTTPSNPSPTSKPINHPQTVQTSKKPQPAPQKSHPRSKQSPIPGPSPSPPISWSRAAAIQTIVEHPR</sequence>
<dbReference type="InParanoid" id="A0A2T3BAP7"/>
<organism evidence="2 3">
    <name type="scientific">Amorphotheca resinae ATCC 22711</name>
    <dbReference type="NCBI Taxonomy" id="857342"/>
    <lineage>
        <taxon>Eukaryota</taxon>
        <taxon>Fungi</taxon>
        <taxon>Dikarya</taxon>
        <taxon>Ascomycota</taxon>
        <taxon>Pezizomycotina</taxon>
        <taxon>Leotiomycetes</taxon>
        <taxon>Helotiales</taxon>
        <taxon>Amorphothecaceae</taxon>
        <taxon>Amorphotheca</taxon>
    </lineage>
</organism>
<evidence type="ECO:0000313" key="3">
    <source>
        <dbReference type="Proteomes" id="UP000241818"/>
    </source>
</evidence>
<dbReference type="EMBL" id="KZ679007">
    <property type="protein sequence ID" value="PSS25407.1"/>
    <property type="molecule type" value="Genomic_DNA"/>
</dbReference>
<evidence type="ECO:0000256" key="1">
    <source>
        <dbReference type="SAM" id="MobiDB-lite"/>
    </source>
</evidence>
<dbReference type="Proteomes" id="UP000241818">
    <property type="component" value="Unassembled WGS sequence"/>
</dbReference>
<feature type="region of interest" description="Disordered" evidence="1">
    <location>
        <begin position="1"/>
        <end position="73"/>
    </location>
</feature>
<keyword evidence="3" id="KW-1185">Reference proteome</keyword>